<gene>
    <name evidence="9" type="ORF">BOTBODRAFT_83507</name>
</gene>
<name>A0A067M4D0_BOTB1</name>
<evidence type="ECO:0000256" key="6">
    <source>
        <dbReference type="ARBA" id="ARBA00023242"/>
    </source>
</evidence>
<keyword evidence="6" id="KW-0539">Nucleus</keyword>
<evidence type="ECO:0000256" key="2">
    <source>
        <dbReference type="ARBA" id="ARBA00022723"/>
    </source>
</evidence>
<dbReference type="PANTHER" id="PTHR23235:SF120">
    <property type="entry name" value="KRUPPEL-LIKE FACTOR 15"/>
    <property type="match status" value="1"/>
</dbReference>
<dbReference type="GO" id="GO:0008270">
    <property type="term" value="F:zinc ion binding"/>
    <property type="evidence" value="ECO:0007669"/>
    <property type="project" value="UniProtKB-KW"/>
</dbReference>
<dbReference type="PROSITE" id="PS00028">
    <property type="entry name" value="ZINC_FINGER_C2H2_1"/>
    <property type="match status" value="1"/>
</dbReference>
<dbReference type="Gene3D" id="3.30.160.60">
    <property type="entry name" value="Classic Zinc Finger"/>
    <property type="match status" value="2"/>
</dbReference>
<dbReference type="InterPro" id="IPR036236">
    <property type="entry name" value="Znf_C2H2_sf"/>
</dbReference>
<protein>
    <recommendedName>
        <fullName evidence="8">C2H2-type domain-containing protein</fullName>
    </recommendedName>
</protein>
<accession>A0A067M4D0</accession>
<evidence type="ECO:0000313" key="10">
    <source>
        <dbReference type="Proteomes" id="UP000027195"/>
    </source>
</evidence>
<organism evidence="9 10">
    <name type="scientific">Botryobasidium botryosum (strain FD-172 SS1)</name>
    <dbReference type="NCBI Taxonomy" id="930990"/>
    <lineage>
        <taxon>Eukaryota</taxon>
        <taxon>Fungi</taxon>
        <taxon>Dikarya</taxon>
        <taxon>Basidiomycota</taxon>
        <taxon>Agaricomycotina</taxon>
        <taxon>Agaricomycetes</taxon>
        <taxon>Cantharellales</taxon>
        <taxon>Botryobasidiaceae</taxon>
        <taxon>Botryobasidium</taxon>
    </lineage>
</organism>
<dbReference type="SUPFAM" id="SSF57667">
    <property type="entry name" value="beta-beta-alpha zinc fingers"/>
    <property type="match status" value="1"/>
</dbReference>
<sequence>ERPYICVECGSAFARRHDLGRHCRSHTGETPYPCHGGCGRAFRRPDARQRH</sequence>
<dbReference type="HOGENOM" id="CLU_002678_42_25_1"/>
<dbReference type="GO" id="GO:0000981">
    <property type="term" value="F:DNA-binding transcription factor activity, RNA polymerase II-specific"/>
    <property type="evidence" value="ECO:0007669"/>
    <property type="project" value="TreeGrafter"/>
</dbReference>
<evidence type="ECO:0000256" key="7">
    <source>
        <dbReference type="PROSITE-ProRule" id="PRU00042"/>
    </source>
</evidence>
<keyword evidence="5" id="KW-0862">Zinc</keyword>
<keyword evidence="10" id="KW-1185">Reference proteome</keyword>
<keyword evidence="4 7" id="KW-0863">Zinc-finger</keyword>
<dbReference type="PANTHER" id="PTHR23235">
    <property type="entry name" value="KRUEPPEL-LIKE TRANSCRIPTION FACTOR"/>
    <property type="match status" value="1"/>
</dbReference>
<feature type="domain" description="C2H2-type" evidence="8">
    <location>
        <begin position="4"/>
        <end position="31"/>
    </location>
</feature>
<evidence type="ECO:0000256" key="3">
    <source>
        <dbReference type="ARBA" id="ARBA00022737"/>
    </source>
</evidence>
<evidence type="ECO:0000313" key="9">
    <source>
        <dbReference type="EMBL" id="KDQ10389.1"/>
    </source>
</evidence>
<dbReference type="OrthoDB" id="8922241at2759"/>
<dbReference type="FunFam" id="3.30.160.60:FF:000145">
    <property type="entry name" value="Zinc finger protein 574"/>
    <property type="match status" value="1"/>
</dbReference>
<proteinExistence type="predicted"/>
<dbReference type="GO" id="GO:0000978">
    <property type="term" value="F:RNA polymerase II cis-regulatory region sequence-specific DNA binding"/>
    <property type="evidence" value="ECO:0007669"/>
    <property type="project" value="TreeGrafter"/>
</dbReference>
<dbReference type="PROSITE" id="PS50157">
    <property type="entry name" value="ZINC_FINGER_C2H2_2"/>
    <property type="match status" value="2"/>
</dbReference>
<feature type="domain" description="C2H2-type" evidence="8">
    <location>
        <begin position="32"/>
        <end position="51"/>
    </location>
</feature>
<comment type="subcellular location">
    <subcellularLocation>
        <location evidence="1">Nucleus</location>
    </subcellularLocation>
</comment>
<dbReference type="EMBL" id="KL198068">
    <property type="protein sequence ID" value="KDQ10389.1"/>
    <property type="molecule type" value="Genomic_DNA"/>
</dbReference>
<feature type="non-terminal residue" evidence="9">
    <location>
        <position position="51"/>
    </location>
</feature>
<feature type="non-terminal residue" evidence="9">
    <location>
        <position position="1"/>
    </location>
</feature>
<evidence type="ECO:0000256" key="1">
    <source>
        <dbReference type="ARBA" id="ARBA00004123"/>
    </source>
</evidence>
<keyword evidence="2" id="KW-0479">Metal-binding</keyword>
<dbReference type="InterPro" id="IPR013087">
    <property type="entry name" value="Znf_C2H2_type"/>
</dbReference>
<reference evidence="10" key="1">
    <citation type="journal article" date="2014" name="Proc. Natl. Acad. Sci. U.S.A.">
        <title>Extensive sampling of basidiomycete genomes demonstrates inadequacy of the white-rot/brown-rot paradigm for wood decay fungi.</title>
        <authorList>
            <person name="Riley R."/>
            <person name="Salamov A.A."/>
            <person name="Brown D.W."/>
            <person name="Nagy L.G."/>
            <person name="Floudas D."/>
            <person name="Held B.W."/>
            <person name="Levasseur A."/>
            <person name="Lombard V."/>
            <person name="Morin E."/>
            <person name="Otillar R."/>
            <person name="Lindquist E.A."/>
            <person name="Sun H."/>
            <person name="LaButti K.M."/>
            <person name="Schmutz J."/>
            <person name="Jabbour D."/>
            <person name="Luo H."/>
            <person name="Baker S.E."/>
            <person name="Pisabarro A.G."/>
            <person name="Walton J.D."/>
            <person name="Blanchette R.A."/>
            <person name="Henrissat B."/>
            <person name="Martin F."/>
            <person name="Cullen D."/>
            <person name="Hibbett D.S."/>
            <person name="Grigoriev I.V."/>
        </authorList>
    </citation>
    <scope>NUCLEOTIDE SEQUENCE [LARGE SCALE GENOMIC DNA]</scope>
    <source>
        <strain evidence="10">FD-172 SS1</strain>
    </source>
</reference>
<dbReference type="Proteomes" id="UP000027195">
    <property type="component" value="Unassembled WGS sequence"/>
</dbReference>
<dbReference type="STRING" id="930990.A0A067M4D0"/>
<dbReference type="GO" id="GO:0005634">
    <property type="term" value="C:nucleus"/>
    <property type="evidence" value="ECO:0007669"/>
    <property type="project" value="UniProtKB-SubCell"/>
</dbReference>
<dbReference type="AlphaFoldDB" id="A0A067M4D0"/>
<evidence type="ECO:0000256" key="4">
    <source>
        <dbReference type="ARBA" id="ARBA00022771"/>
    </source>
</evidence>
<dbReference type="InParanoid" id="A0A067M4D0"/>
<dbReference type="Pfam" id="PF00096">
    <property type="entry name" value="zf-C2H2"/>
    <property type="match status" value="2"/>
</dbReference>
<evidence type="ECO:0000259" key="8">
    <source>
        <dbReference type="PROSITE" id="PS50157"/>
    </source>
</evidence>
<keyword evidence="3" id="KW-0677">Repeat</keyword>
<evidence type="ECO:0000256" key="5">
    <source>
        <dbReference type="ARBA" id="ARBA00022833"/>
    </source>
</evidence>